<dbReference type="Pfam" id="PF20160">
    <property type="entry name" value="C-JID"/>
    <property type="match status" value="1"/>
</dbReference>
<proteinExistence type="predicted"/>
<evidence type="ECO:0000313" key="4">
    <source>
        <dbReference type="EMBL" id="JAU29147.1"/>
    </source>
</evidence>
<protein>
    <submittedName>
        <fullName evidence="4">Protein VARIATION IN COMPOUND TRIGGERED ROOT growth response</fullName>
    </submittedName>
</protein>
<evidence type="ECO:0000259" key="3">
    <source>
        <dbReference type="Pfam" id="PF20160"/>
    </source>
</evidence>
<dbReference type="InterPro" id="IPR045344">
    <property type="entry name" value="C-JID"/>
</dbReference>
<name>A0A1J3EAG9_NOCCA</name>
<gene>
    <name evidence="4" type="ORF">LC_TR7777_c1_g1_i1_g.27472</name>
</gene>
<reference evidence="4" key="1">
    <citation type="submission" date="2016-07" db="EMBL/GenBank/DDBJ databases">
        <title>De novo transcriptome assembly of four accessions of the metal hyperaccumulator plant Noccaea caerulescens.</title>
        <authorList>
            <person name="Blande D."/>
            <person name="Halimaa P."/>
            <person name="Tervahauta A.I."/>
            <person name="Aarts M.G."/>
            <person name="Karenlampi S.O."/>
        </authorList>
    </citation>
    <scope>NUCLEOTIDE SEQUENCE</scope>
</reference>
<evidence type="ECO:0000256" key="2">
    <source>
        <dbReference type="ARBA" id="ARBA00022737"/>
    </source>
</evidence>
<organism evidence="4">
    <name type="scientific">Noccaea caerulescens</name>
    <name type="common">Alpine penny-cress</name>
    <name type="synonym">Thlaspi caerulescens</name>
    <dbReference type="NCBI Taxonomy" id="107243"/>
    <lineage>
        <taxon>Eukaryota</taxon>
        <taxon>Viridiplantae</taxon>
        <taxon>Streptophyta</taxon>
        <taxon>Embryophyta</taxon>
        <taxon>Tracheophyta</taxon>
        <taxon>Spermatophyta</taxon>
        <taxon>Magnoliopsida</taxon>
        <taxon>eudicotyledons</taxon>
        <taxon>Gunneridae</taxon>
        <taxon>Pentapetalae</taxon>
        <taxon>rosids</taxon>
        <taxon>malvids</taxon>
        <taxon>Brassicales</taxon>
        <taxon>Brassicaceae</taxon>
        <taxon>Coluteocarpeae</taxon>
        <taxon>Noccaea</taxon>
    </lineage>
</organism>
<feature type="domain" description="C-JID" evidence="3">
    <location>
        <begin position="23"/>
        <end position="160"/>
    </location>
</feature>
<keyword evidence="1" id="KW-0433">Leucine-rich repeat</keyword>
<keyword evidence="2" id="KW-0677">Repeat</keyword>
<sequence length="201" mass="22909">MKCFNLDQEALLQQEPLFKLMFLPGEQVPSYFTHRTSNGSSLAIQTALSQPFFRFRACAMVDAVSISTPDITHVAIKVNCRFRGDILREQFDSYSHHVEDENDHRFVIYQKANHVVIFDCRFALSNKDNASLLASDVDIEFHLTSDDSLCKIKGCGIRVIENFPSPDLLEADEVNVGGHEMEEYGDSDVETIRSRKRMRVT</sequence>
<accession>A0A1J3EAG9</accession>
<dbReference type="PROSITE" id="PS50096">
    <property type="entry name" value="IQ"/>
    <property type="match status" value="1"/>
</dbReference>
<evidence type="ECO:0000256" key="1">
    <source>
        <dbReference type="ARBA" id="ARBA00022614"/>
    </source>
</evidence>
<dbReference type="AlphaFoldDB" id="A0A1J3EAG9"/>
<dbReference type="EMBL" id="GEVK01023685">
    <property type="protein sequence ID" value="JAU29147.1"/>
    <property type="molecule type" value="Transcribed_RNA"/>
</dbReference>